<feature type="compositionally biased region" description="Basic and acidic residues" evidence="1">
    <location>
        <begin position="45"/>
        <end position="60"/>
    </location>
</feature>
<feature type="region of interest" description="Disordered" evidence="1">
    <location>
        <begin position="885"/>
        <end position="973"/>
    </location>
</feature>
<feature type="compositionally biased region" description="Basic and acidic residues" evidence="1">
    <location>
        <begin position="88"/>
        <end position="107"/>
    </location>
</feature>
<feature type="compositionally biased region" description="Low complexity" evidence="1">
    <location>
        <begin position="131"/>
        <end position="143"/>
    </location>
</feature>
<reference evidence="3" key="1">
    <citation type="submission" date="2022-08" db="EMBL/GenBank/DDBJ databases">
        <title>A Global Phylogenomic Analysis of the Shiitake Genus Lentinula.</title>
        <authorList>
            <consortium name="DOE Joint Genome Institute"/>
            <person name="Sierra-Patev S."/>
            <person name="Min B."/>
            <person name="Naranjo-Ortiz M."/>
            <person name="Looney B."/>
            <person name="Konkel Z."/>
            <person name="Slot J.C."/>
            <person name="Sakamoto Y."/>
            <person name="Steenwyk J.L."/>
            <person name="Rokas A."/>
            <person name="Carro J."/>
            <person name="Camarero S."/>
            <person name="Ferreira P."/>
            <person name="Molpeceres G."/>
            <person name="Ruiz-Duenas F.J."/>
            <person name="Serrano A."/>
            <person name="Henrissat B."/>
            <person name="Drula E."/>
            <person name="Hughes K.W."/>
            <person name="Mata J.L."/>
            <person name="Ishikawa N.K."/>
            <person name="Vargas-Isla R."/>
            <person name="Ushijima S."/>
            <person name="Smith C.A."/>
            <person name="Ahrendt S."/>
            <person name="Andreopoulos W."/>
            <person name="He G."/>
            <person name="Labutti K."/>
            <person name="Lipzen A."/>
            <person name="Ng V."/>
            <person name="Riley R."/>
            <person name="Sandor L."/>
            <person name="Barry K."/>
            <person name="Martinez A.T."/>
            <person name="Xiao Y."/>
            <person name="Gibbons J.G."/>
            <person name="Terashima K."/>
            <person name="Grigoriev I.V."/>
            <person name="Hibbett D.S."/>
        </authorList>
    </citation>
    <scope>NUCLEOTIDE SEQUENCE</scope>
    <source>
        <strain evidence="3">RHP3577 ss4</strain>
    </source>
</reference>
<dbReference type="SUPFAM" id="SSF48065">
    <property type="entry name" value="DBL homology domain (DH-domain)"/>
    <property type="match status" value="1"/>
</dbReference>
<dbReference type="PANTHER" id="PTHR12673:SF159">
    <property type="entry name" value="LD03170P"/>
    <property type="match status" value="1"/>
</dbReference>
<evidence type="ECO:0000313" key="4">
    <source>
        <dbReference type="Proteomes" id="UP001150217"/>
    </source>
</evidence>
<feature type="compositionally biased region" description="Low complexity" evidence="1">
    <location>
        <begin position="644"/>
        <end position="659"/>
    </location>
</feature>
<dbReference type="InterPro" id="IPR035899">
    <property type="entry name" value="DBL_dom_sf"/>
</dbReference>
<feature type="compositionally biased region" description="Low complexity" evidence="1">
    <location>
        <begin position="1"/>
        <end position="10"/>
    </location>
</feature>
<feature type="compositionally biased region" description="Low complexity" evidence="1">
    <location>
        <begin position="249"/>
        <end position="260"/>
    </location>
</feature>
<dbReference type="PANTHER" id="PTHR12673">
    <property type="entry name" value="FACIOGENITAL DYSPLASIA PROTEIN"/>
    <property type="match status" value="1"/>
</dbReference>
<organism evidence="3 4">
    <name type="scientific">Lentinula lateritia</name>
    <dbReference type="NCBI Taxonomy" id="40482"/>
    <lineage>
        <taxon>Eukaryota</taxon>
        <taxon>Fungi</taxon>
        <taxon>Dikarya</taxon>
        <taxon>Basidiomycota</taxon>
        <taxon>Agaricomycotina</taxon>
        <taxon>Agaricomycetes</taxon>
        <taxon>Agaricomycetidae</taxon>
        <taxon>Agaricales</taxon>
        <taxon>Marasmiineae</taxon>
        <taxon>Omphalotaceae</taxon>
        <taxon>Lentinula</taxon>
    </lineage>
</organism>
<feature type="region of interest" description="Disordered" evidence="1">
    <location>
        <begin position="123"/>
        <end position="264"/>
    </location>
</feature>
<dbReference type="InterPro" id="IPR000219">
    <property type="entry name" value="DH_dom"/>
</dbReference>
<feature type="domain" description="DH" evidence="2">
    <location>
        <begin position="993"/>
        <end position="1219"/>
    </location>
</feature>
<feature type="region of interest" description="Disordered" evidence="1">
    <location>
        <begin position="1"/>
        <end position="110"/>
    </location>
</feature>
<feature type="region of interest" description="Disordered" evidence="1">
    <location>
        <begin position="590"/>
        <end position="747"/>
    </location>
</feature>
<feature type="compositionally biased region" description="Basic and acidic residues" evidence="1">
    <location>
        <begin position="921"/>
        <end position="932"/>
    </location>
</feature>
<feature type="region of interest" description="Disordered" evidence="1">
    <location>
        <begin position="1271"/>
        <end position="1301"/>
    </location>
</feature>
<feature type="compositionally biased region" description="Polar residues" evidence="1">
    <location>
        <begin position="305"/>
        <end position="318"/>
    </location>
</feature>
<feature type="compositionally biased region" description="Low complexity" evidence="1">
    <location>
        <begin position="67"/>
        <end position="81"/>
    </location>
</feature>
<proteinExistence type="predicted"/>
<protein>
    <recommendedName>
        <fullName evidence="2">DH domain-containing protein</fullName>
    </recommendedName>
</protein>
<sequence>MHLSRSNTSRSKSRSPAPPISQSPRQYFPPSHFAAAGGFVLPNQDRVERTNSSFSEDHSQDAYMPISYLSSPSSDPSSLDYNTSHCIAEPRSRKSSAESSMKKRESQMHNLPLVEAQLLPSLRDTIDKMTRPPSRTTISTPTIKLSRQNGSEDYGSCGGSSIDVSPYLSPSPRLKPPSTRTPTTYHAGEDRCTTPKRTTTPKTSSVLKSALKASTPKLSASPSPTPAQTSSPGGGALRSVRSLLRRKSSSSTAPTVSSVSDAQVTKENKPAITFDVHRQMSARSRSRTDPGTIVTAANTLTAQSNYSSTSETHQTPHTSHIPRLRGGTFTPGSARQFVKNHKNDANASTDESDFEYRFEVEARDRRKLTVTNAVVVPSSSSESEDDPSFHFHPRLHTYGYSQRLPGRPKPDQDQEGKIGLGLIFTNQNRSGQHGLEDLDQGPDCVQIYHENHTYEHIDVSTGPHSVCDTVPKQQSRSSIASYPSAGSIYTDDEEAELSDATGTGTGITRSNQSLDLNELDETHSRRKAALLGLVKGLDNFNLKASSGSDDINRHMGAPSLGAEISSGRSMLSEGESDYCGEKGLAVSGSLGEEANGLNDQDQEVSEAESDYGFEVKEGPGVIKQQRVRSATNPSVTPTPPAPVPSTSRRSSRYSSPSESTVEKGLRNEPEFDRAPSSKRHSLHPASAISSSPSPMPAGRYNHIPPSPRLPTTAKSKDKSSANIGGSLHYSRIPHATLPGKKDQKLIPKRKSYTRDLSLSPLPLSPTTSTAIPYCRSSPTPSTVKRESHNSYESVVLAKRSMEAVVRTRQAFGIPPSESDAIYHPSAVNDQVPDKDNNDIDMSLQSALPPADSMASGVDVVMERSSWEHEVDNELSVGAENLFRTLSQGGGEARGRSHQAPEDKRSQRYESQQQRHLTFSTGEEHLERNEKSRSRERRQPRHRSRTPVARSSSTQRTMDSEKSKKPSIPSSWRSMVGPDMYRSLLEGHGEIEVQRQEVIWELRTEETVFVERLSSIVSLFIIPLRVHATKTWIAGVPLEIAKVLDWLEDIVNLHTEIRDMLQSSQTPECPLAGVSQAEDRGGARVAFALRSFVPRLEIYQPYLVKLSNVSEMLRRLVKDSESDFGEFVRIQEKTLERRVSFANMLLEPAERVATYPDLFRKLLNVTPKNHEEYLATVMLVHSTSLVIETLQTIKAREEEYEFIKSISERIDGLPATTNLARRDRRLLCHGELLCLNLSQTTRNSESRCAPDVKINNTTNRLVDAINDWDTRRSRSGSVKSNNSASTGVSFRSVETSSPPPPPQLSVLVFSDLVVLATTRLSSRDSNQLHQEQQGSERWTLCGDIGVTRVLGVEEASNGDDADGSSSIYVDLLPVNFDLSQSSSCTGTRVKTVQFRLPLTVTSNPSCKSWISAFELSSQSTIRNLSTPGLTQTAGDIEGPNRLLEQDRRRILESILETGLPLPKSPSAQLIEDAMGRSSLDSTEMEREERGWWSLQFQQLLRENWYGKTS</sequence>
<feature type="compositionally biased region" description="Polar residues" evidence="1">
    <location>
        <begin position="1274"/>
        <end position="1294"/>
    </location>
</feature>
<feature type="compositionally biased region" description="Low complexity" evidence="1">
    <location>
        <begin position="219"/>
        <end position="242"/>
    </location>
</feature>
<feature type="compositionally biased region" description="Acidic residues" evidence="1">
    <location>
        <begin position="600"/>
        <end position="611"/>
    </location>
</feature>
<feature type="compositionally biased region" description="Basic residues" evidence="1">
    <location>
        <begin position="933"/>
        <end position="944"/>
    </location>
</feature>
<evidence type="ECO:0000259" key="2">
    <source>
        <dbReference type="PROSITE" id="PS50010"/>
    </source>
</evidence>
<dbReference type="EMBL" id="JANVFT010000003">
    <property type="protein sequence ID" value="KAJ4501058.1"/>
    <property type="molecule type" value="Genomic_DNA"/>
</dbReference>
<keyword evidence="4" id="KW-1185">Reference proteome</keyword>
<dbReference type="PROSITE" id="PS50010">
    <property type="entry name" value="DH_2"/>
    <property type="match status" value="1"/>
</dbReference>
<name>A0ABQ8VXH0_9AGAR</name>
<dbReference type="SMART" id="SM00325">
    <property type="entry name" value="RhoGEF"/>
    <property type="match status" value="1"/>
</dbReference>
<dbReference type="Pfam" id="PF00621">
    <property type="entry name" value="RhoGEF"/>
    <property type="match status" value="1"/>
</dbReference>
<evidence type="ECO:0000256" key="1">
    <source>
        <dbReference type="SAM" id="MobiDB-lite"/>
    </source>
</evidence>
<gene>
    <name evidence="3" type="ORF">C8R41DRAFT_913614</name>
</gene>
<dbReference type="Gene3D" id="1.20.900.10">
    <property type="entry name" value="Dbl homology (DH) domain"/>
    <property type="match status" value="1"/>
</dbReference>
<accession>A0ABQ8VXH0</accession>
<evidence type="ECO:0000313" key="3">
    <source>
        <dbReference type="EMBL" id="KAJ4501058.1"/>
    </source>
</evidence>
<feature type="region of interest" description="Disordered" evidence="1">
    <location>
        <begin position="305"/>
        <end position="326"/>
    </location>
</feature>
<feature type="compositionally biased region" description="Basic and acidic residues" evidence="1">
    <location>
        <begin position="892"/>
        <end position="907"/>
    </location>
</feature>
<feature type="compositionally biased region" description="Polar residues" evidence="1">
    <location>
        <begin position="908"/>
        <end position="920"/>
    </location>
</feature>
<dbReference type="InterPro" id="IPR051092">
    <property type="entry name" value="FYVE_RhoGEF_PH"/>
</dbReference>
<dbReference type="Proteomes" id="UP001150217">
    <property type="component" value="Unassembled WGS sequence"/>
</dbReference>
<feature type="compositionally biased region" description="Basic and acidic residues" evidence="1">
    <location>
        <begin position="660"/>
        <end position="675"/>
    </location>
</feature>
<comment type="caution">
    <text evidence="3">The sequence shown here is derived from an EMBL/GenBank/DDBJ whole genome shotgun (WGS) entry which is preliminary data.</text>
</comment>